<name>A0A1I7WLI6_HETBA</name>
<evidence type="ECO:0000313" key="1">
    <source>
        <dbReference type="Proteomes" id="UP000095283"/>
    </source>
</evidence>
<dbReference type="Proteomes" id="UP000095283">
    <property type="component" value="Unplaced"/>
</dbReference>
<sequence length="192" mass="21041">MDDEVPAKGRDMKTLREDATSSITLAWKDARKETGALTEKIKITSDTLEAQLNASFEEVGRRINRMPRIASLVRAATAGQDPLVQKERAVEEFISRLRADVRYYVKLDNPNIFEAALAKAQTVEQLLAEATAERLINPASAAPEVIVNTANLSINSSLQNYNEQARTTPVTTTFAAVQKTATPATTPVPEDI</sequence>
<dbReference type="AlphaFoldDB" id="A0A1I7WLI6"/>
<dbReference type="Gene3D" id="1.10.357.10">
    <property type="entry name" value="Tetracycline Repressor, domain 2"/>
    <property type="match status" value="1"/>
</dbReference>
<evidence type="ECO:0000313" key="2">
    <source>
        <dbReference type="WBParaSite" id="Hba_06006"/>
    </source>
</evidence>
<dbReference type="WBParaSite" id="Hba_06006">
    <property type="protein sequence ID" value="Hba_06006"/>
    <property type="gene ID" value="Hba_06006"/>
</dbReference>
<reference evidence="2" key="1">
    <citation type="submission" date="2016-11" db="UniProtKB">
        <authorList>
            <consortium name="WormBaseParasite"/>
        </authorList>
    </citation>
    <scope>IDENTIFICATION</scope>
</reference>
<protein>
    <submittedName>
        <fullName evidence="2">LemA family protein</fullName>
    </submittedName>
</protein>
<keyword evidence="1" id="KW-1185">Reference proteome</keyword>
<proteinExistence type="predicted"/>
<accession>A0A1I7WLI6</accession>
<organism evidence="1 2">
    <name type="scientific">Heterorhabditis bacteriophora</name>
    <name type="common">Entomopathogenic nematode worm</name>
    <dbReference type="NCBI Taxonomy" id="37862"/>
    <lineage>
        <taxon>Eukaryota</taxon>
        <taxon>Metazoa</taxon>
        <taxon>Ecdysozoa</taxon>
        <taxon>Nematoda</taxon>
        <taxon>Chromadorea</taxon>
        <taxon>Rhabditida</taxon>
        <taxon>Rhabditina</taxon>
        <taxon>Rhabditomorpha</taxon>
        <taxon>Strongyloidea</taxon>
        <taxon>Heterorhabditidae</taxon>
        <taxon>Heterorhabditis</taxon>
    </lineage>
</organism>